<comment type="caution">
    <text evidence="3">The sequence shown here is derived from an EMBL/GenBank/DDBJ whole genome shotgun (WGS) entry which is preliminary data.</text>
</comment>
<organism evidence="3 4">
    <name type="scientific">Agromyces kandeliae</name>
    <dbReference type="NCBI Taxonomy" id="2666141"/>
    <lineage>
        <taxon>Bacteria</taxon>
        <taxon>Bacillati</taxon>
        <taxon>Actinomycetota</taxon>
        <taxon>Actinomycetes</taxon>
        <taxon>Micrococcales</taxon>
        <taxon>Microbacteriaceae</taxon>
        <taxon>Agromyces</taxon>
    </lineage>
</organism>
<feature type="chain" id="PRO_5038864349" evidence="2">
    <location>
        <begin position="25"/>
        <end position="169"/>
    </location>
</feature>
<proteinExistence type="predicted"/>
<feature type="region of interest" description="Disordered" evidence="1">
    <location>
        <begin position="32"/>
        <end position="79"/>
    </location>
</feature>
<evidence type="ECO:0000313" key="3">
    <source>
        <dbReference type="EMBL" id="MRX44363.1"/>
    </source>
</evidence>
<evidence type="ECO:0000313" key="4">
    <source>
        <dbReference type="Proteomes" id="UP000476511"/>
    </source>
</evidence>
<keyword evidence="4" id="KW-1185">Reference proteome</keyword>
<reference evidence="3 4" key="1">
    <citation type="submission" date="2019-11" db="EMBL/GenBank/DDBJ databases">
        <title>Agromyces kandeliae sp. nov., isolated from mangrove soil.</title>
        <authorList>
            <person name="Wang R."/>
        </authorList>
    </citation>
    <scope>NUCLEOTIDE SEQUENCE [LARGE SCALE GENOMIC DNA]</scope>
    <source>
        <strain evidence="3 4">Q22</strain>
    </source>
</reference>
<protein>
    <submittedName>
        <fullName evidence="3">Uncharacterized protein</fullName>
    </submittedName>
</protein>
<dbReference type="RefSeq" id="WP_154346579.1">
    <property type="nucleotide sequence ID" value="NZ_WKJD01000016.1"/>
</dbReference>
<dbReference type="EMBL" id="WKJD01000016">
    <property type="protein sequence ID" value="MRX44363.1"/>
    <property type="molecule type" value="Genomic_DNA"/>
</dbReference>
<evidence type="ECO:0000256" key="2">
    <source>
        <dbReference type="SAM" id="SignalP"/>
    </source>
</evidence>
<gene>
    <name evidence="3" type="ORF">GJR97_11560</name>
</gene>
<feature type="signal peptide" evidence="2">
    <location>
        <begin position="1"/>
        <end position="24"/>
    </location>
</feature>
<dbReference type="Proteomes" id="UP000476511">
    <property type="component" value="Unassembled WGS sequence"/>
</dbReference>
<sequence length="169" mass="17518">MTSLTGPRRLLLAGLAIASALVLTGCNPGSGAVEDFSGLPVAEEEAAGEAGGEETDLGGSTEEETDEEDVVEAEPTGDEPYVQYLDDGGKLAITIWGSSTCPVVPTELKVVAEAGEGNAVEAVLPEPETRPCTADFVPHTTVFWTPVYTTTTEPLEVTVGDQVVTVPIK</sequence>
<accession>A0A6L5R2V3</accession>
<evidence type="ECO:0000256" key="1">
    <source>
        <dbReference type="SAM" id="MobiDB-lite"/>
    </source>
</evidence>
<feature type="compositionally biased region" description="Acidic residues" evidence="1">
    <location>
        <begin position="42"/>
        <end position="77"/>
    </location>
</feature>
<keyword evidence="2" id="KW-0732">Signal</keyword>
<name>A0A6L5R2V3_9MICO</name>
<dbReference type="AlphaFoldDB" id="A0A6L5R2V3"/>